<gene>
    <name evidence="5" type="ORF">GCM10009676_21860</name>
</gene>
<dbReference type="SUPFAM" id="SSF53850">
    <property type="entry name" value="Periplasmic binding protein-like II"/>
    <property type="match status" value="1"/>
</dbReference>
<evidence type="ECO:0000256" key="1">
    <source>
        <dbReference type="ARBA" id="ARBA00010742"/>
    </source>
</evidence>
<dbReference type="PANTHER" id="PTHR30024">
    <property type="entry name" value="ALIPHATIC SULFONATES-BINDING PROTEIN-RELATED"/>
    <property type="match status" value="1"/>
</dbReference>
<feature type="signal peptide" evidence="3">
    <location>
        <begin position="1"/>
        <end position="24"/>
    </location>
</feature>
<dbReference type="PROSITE" id="PS51257">
    <property type="entry name" value="PROKAR_LIPOPROTEIN"/>
    <property type="match status" value="1"/>
</dbReference>
<feature type="chain" id="PRO_5046097544" evidence="3">
    <location>
        <begin position="25"/>
        <end position="342"/>
    </location>
</feature>
<dbReference type="InterPro" id="IPR015168">
    <property type="entry name" value="SsuA/THI5"/>
</dbReference>
<dbReference type="RefSeq" id="WP_253863113.1">
    <property type="nucleotide sequence ID" value="NZ_BAAALN010000005.1"/>
</dbReference>
<comment type="caution">
    <text evidence="5">The sequence shown here is derived from an EMBL/GenBank/DDBJ whole genome shotgun (WGS) entry which is preliminary data.</text>
</comment>
<accession>A0ABN1W949</accession>
<dbReference type="Pfam" id="PF09084">
    <property type="entry name" value="NMT1"/>
    <property type="match status" value="1"/>
</dbReference>
<evidence type="ECO:0000313" key="5">
    <source>
        <dbReference type="EMBL" id="GAA1237123.1"/>
    </source>
</evidence>
<sequence>MRPSQRRASGRRLAALTAGLAVFASVSGCGLLGGSEDEDSGNAQVEKSKINVSVQGTIDLSAFYLAREQGYFADEGLKVNPIKVDSADIGFNKLNAGEVDVIYSGYTGFFSHQAAGDMDLKLIADASSAAPKSNAIMVPKNSPLEEPKDLEGKTVGVTPPDTLADILTKAWAEANDVDLDKVDWQPGGFSTSQKGLGKGIDAAFFPDPFIAMNQQQMGAESRWDPMTGPLENLPMAGYGATADFAKENPKTVAAFQRAMAKASDEAETADRTKVIDPILVEHIGLPEDLAPMTTLLTFESSLDPERIQRVPDLMVDRGALDKKIDVEDMIVPPDTGEDDSAK</sequence>
<keyword evidence="6" id="KW-1185">Reference proteome</keyword>
<proteinExistence type="inferred from homology"/>
<feature type="region of interest" description="Disordered" evidence="2">
    <location>
        <begin position="137"/>
        <end position="157"/>
    </location>
</feature>
<reference evidence="5 6" key="1">
    <citation type="journal article" date="2019" name="Int. J. Syst. Evol. Microbiol.">
        <title>The Global Catalogue of Microorganisms (GCM) 10K type strain sequencing project: providing services to taxonomists for standard genome sequencing and annotation.</title>
        <authorList>
            <consortium name="The Broad Institute Genomics Platform"/>
            <consortium name="The Broad Institute Genome Sequencing Center for Infectious Disease"/>
            <person name="Wu L."/>
            <person name="Ma J."/>
        </authorList>
    </citation>
    <scope>NUCLEOTIDE SEQUENCE [LARGE SCALE GENOMIC DNA]</scope>
    <source>
        <strain evidence="5 6">JCM 13023</strain>
    </source>
</reference>
<dbReference type="InterPro" id="IPR001638">
    <property type="entry name" value="Solute-binding_3/MltF_N"/>
</dbReference>
<evidence type="ECO:0000256" key="2">
    <source>
        <dbReference type="SAM" id="MobiDB-lite"/>
    </source>
</evidence>
<name>A0ABN1W949_9PSEU</name>
<feature type="domain" description="Solute-binding protein family 3/N-terminal" evidence="4">
    <location>
        <begin position="49"/>
        <end position="286"/>
    </location>
</feature>
<organism evidence="5 6">
    <name type="scientific">Prauserella halophila</name>
    <dbReference type="NCBI Taxonomy" id="185641"/>
    <lineage>
        <taxon>Bacteria</taxon>
        <taxon>Bacillati</taxon>
        <taxon>Actinomycetota</taxon>
        <taxon>Actinomycetes</taxon>
        <taxon>Pseudonocardiales</taxon>
        <taxon>Pseudonocardiaceae</taxon>
        <taxon>Prauserella</taxon>
    </lineage>
</organism>
<evidence type="ECO:0000259" key="4">
    <source>
        <dbReference type="SMART" id="SM00062"/>
    </source>
</evidence>
<dbReference type="EMBL" id="BAAALN010000005">
    <property type="protein sequence ID" value="GAA1237123.1"/>
    <property type="molecule type" value="Genomic_DNA"/>
</dbReference>
<comment type="similarity">
    <text evidence="1">Belongs to the bacterial solute-binding protein SsuA/TauA family.</text>
</comment>
<protein>
    <submittedName>
        <fullName evidence="5">ABC transporter substrate-binding protein</fullName>
    </submittedName>
</protein>
<keyword evidence="3" id="KW-0732">Signal</keyword>
<dbReference type="Proteomes" id="UP001500653">
    <property type="component" value="Unassembled WGS sequence"/>
</dbReference>
<evidence type="ECO:0000256" key="3">
    <source>
        <dbReference type="SAM" id="SignalP"/>
    </source>
</evidence>
<dbReference type="Gene3D" id="3.40.190.10">
    <property type="entry name" value="Periplasmic binding protein-like II"/>
    <property type="match status" value="2"/>
</dbReference>
<evidence type="ECO:0000313" key="6">
    <source>
        <dbReference type="Proteomes" id="UP001500653"/>
    </source>
</evidence>
<feature type="compositionally biased region" description="Basic and acidic residues" evidence="2">
    <location>
        <begin position="143"/>
        <end position="152"/>
    </location>
</feature>
<dbReference type="SMART" id="SM00062">
    <property type="entry name" value="PBPb"/>
    <property type="match status" value="1"/>
</dbReference>